<feature type="domain" description="Insertion element IS402-like" evidence="2">
    <location>
        <begin position="12"/>
        <end position="80"/>
    </location>
</feature>
<dbReference type="AlphaFoldDB" id="A0A4D4LJH8"/>
<evidence type="ECO:0000313" key="6">
    <source>
        <dbReference type="Proteomes" id="UP000302139"/>
    </source>
</evidence>
<dbReference type="InterPro" id="IPR052909">
    <property type="entry name" value="Transposase_6_like"/>
</dbReference>
<dbReference type="EMBL" id="BJHY01000001">
    <property type="protein sequence ID" value="GDY78805.1"/>
    <property type="molecule type" value="Genomic_DNA"/>
</dbReference>
<dbReference type="Proteomes" id="UP000302139">
    <property type="component" value="Unassembled WGS sequence"/>
</dbReference>
<evidence type="ECO:0000313" key="3">
    <source>
        <dbReference type="EMBL" id="GDY61115.1"/>
    </source>
</evidence>
<reference evidence="3 6" key="2">
    <citation type="submission" date="2019-04" db="EMBL/GenBank/DDBJ databases">
        <title>Draft genome sequences of Streptomyces avermitilis NBRC 14893.</title>
        <authorList>
            <person name="Komaki H."/>
            <person name="Tamura T."/>
            <person name="Hosoyama A."/>
        </authorList>
    </citation>
    <scope>NUCLEOTIDE SEQUENCE [LARGE SCALE GENOMIC DNA]</scope>
    <source>
        <strain evidence="3 6">NBRC 14893</strain>
    </source>
</reference>
<dbReference type="Proteomes" id="UP000299211">
    <property type="component" value="Unassembled WGS sequence"/>
</dbReference>
<proteinExistence type="predicted"/>
<protein>
    <recommendedName>
        <fullName evidence="2">Insertion element IS402-like domain-containing protein</fullName>
    </recommendedName>
</protein>
<sequence>MVAVCFQEWAEEIAAPLIPPFRPRQQGGGTVPVAGRKVFTAVVYVHTSGCAWLYLPPMFGTSPATAHRRFAAWTKAGLWRGPRPVRGVDCTAAGRPDRLGSGPARGGVRQPGLVALRGDSGLNARRPGPGRLCSFYDSHGRRPSPANSTVHQHSRSAQGAGAARD</sequence>
<comment type="caution">
    <text evidence="3">The sequence shown here is derived from an EMBL/GenBank/DDBJ whole genome shotgun (WGS) entry which is preliminary data.</text>
</comment>
<feature type="compositionally biased region" description="Polar residues" evidence="1">
    <location>
        <begin position="145"/>
        <end position="157"/>
    </location>
</feature>
<dbReference type="PANTHER" id="PTHR46637:SF1">
    <property type="entry name" value="BLL5188 PROTEIN"/>
    <property type="match status" value="1"/>
</dbReference>
<dbReference type="Pfam" id="PF13340">
    <property type="entry name" value="DUF4096"/>
    <property type="match status" value="1"/>
</dbReference>
<name>A0A4D4LJH8_STRAX</name>
<accession>A0A4D4LJH8</accession>
<dbReference type="InterPro" id="IPR025161">
    <property type="entry name" value="IS402-like_dom"/>
</dbReference>
<reference evidence="4 5" key="1">
    <citation type="submission" date="2019-04" db="EMBL/GenBank/DDBJ databases">
        <title>Draft genome sequences of Streptomyces avermitilis ATCC 31267.</title>
        <authorList>
            <person name="Komaki H."/>
            <person name="Tamura T."/>
            <person name="Hosoyama A."/>
        </authorList>
    </citation>
    <scope>NUCLEOTIDE SEQUENCE [LARGE SCALE GENOMIC DNA]</scope>
    <source>
        <strain evidence="4 5">ATCC 31267</strain>
    </source>
</reference>
<evidence type="ECO:0000259" key="2">
    <source>
        <dbReference type="Pfam" id="PF13340"/>
    </source>
</evidence>
<dbReference type="EMBL" id="BJHX01000001">
    <property type="protein sequence ID" value="GDY61115.1"/>
    <property type="molecule type" value="Genomic_DNA"/>
</dbReference>
<evidence type="ECO:0000256" key="1">
    <source>
        <dbReference type="SAM" id="MobiDB-lite"/>
    </source>
</evidence>
<evidence type="ECO:0000313" key="5">
    <source>
        <dbReference type="Proteomes" id="UP000299211"/>
    </source>
</evidence>
<feature type="region of interest" description="Disordered" evidence="1">
    <location>
        <begin position="89"/>
        <end position="165"/>
    </location>
</feature>
<organism evidence="3 6">
    <name type="scientific">Streptomyces avermitilis</name>
    <dbReference type="NCBI Taxonomy" id="33903"/>
    <lineage>
        <taxon>Bacteria</taxon>
        <taxon>Bacillati</taxon>
        <taxon>Actinomycetota</taxon>
        <taxon>Actinomycetes</taxon>
        <taxon>Kitasatosporales</taxon>
        <taxon>Streptomycetaceae</taxon>
        <taxon>Streptomyces</taxon>
    </lineage>
</organism>
<gene>
    <name evidence="3" type="ORF">SAV14893_005080</name>
    <name evidence="4" type="ORF">SAV31267_082900</name>
</gene>
<evidence type="ECO:0000313" key="4">
    <source>
        <dbReference type="EMBL" id="GDY78805.1"/>
    </source>
</evidence>
<dbReference type="PANTHER" id="PTHR46637">
    <property type="entry name" value="TIS1421-TRANSPOSASE PROTEIN A"/>
    <property type="match status" value="1"/>
</dbReference>